<dbReference type="GO" id="GO:0005737">
    <property type="term" value="C:cytoplasm"/>
    <property type="evidence" value="ECO:0007669"/>
    <property type="project" value="TreeGrafter"/>
</dbReference>
<dbReference type="Gene3D" id="1.25.40.510">
    <property type="entry name" value="GLE1-like"/>
    <property type="match status" value="1"/>
</dbReference>
<keyword evidence="5" id="KW-0653">Protein transport</keyword>
<keyword evidence="3" id="KW-0813">Transport</keyword>
<dbReference type="InterPro" id="IPR038506">
    <property type="entry name" value="GLE1-like_sf"/>
</dbReference>
<dbReference type="AlphaFoldDB" id="A0A150GHC5"/>
<organism evidence="12 13">
    <name type="scientific">Gonium pectorale</name>
    <name type="common">Green alga</name>
    <dbReference type="NCBI Taxonomy" id="33097"/>
    <lineage>
        <taxon>Eukaryota</taxon>
        <taxon>Viridiplantae</taxon>
        <taxon>Chlorophyta</taxon>
        <taxon>core chlorophytes</taxon>
        <taxon>Chlorophyceae</taxon>
        <taxon>CS clade</taxon>
        <taxon>Chlamydomonadales</taxon>
        <taxon>Volvocaceae</taxon>
        <taxon>Gonium</taxon>
    </lineage>
</organism>
<evidence type="ECO:0000256" key="9">
    <source>
        <dbReference type="ARBA" id="ARBA00026227"/>
    </source>
</evidence>
<evidence type="ECO:0000256" key="7">
    <source>
        <dbReference type="ARBA" id="ARBA00023132"/>
    </source>
</evidence>
<dbReference type="GO" id="GO:0016973">
    <property type="term" value="P:poly(A)+ mRNA export from nucleus"/>
    <property type="evidence" value="ECO:0007669"/>
    <property type="project" value="InterPro"/>
</dbReference>
<evidence type="ECO:0000256" key="11">
    <source>
        <dbReference type="SAM" id="MobiDB-lite"/>
    </source>
</evidence>
<dbReference type="GO" id="GO:0015031">
    <property type="term" value="P:protein transport"/>
    <property type="evidence" value="ECO:0007669"/>
    <property type="project" value="UniProtKB-KW"/>
</dbReference>
<comment type="caution">
    <text evidence="12">The sequence shown here is derived from an EMBL/GenBank/DDBJ whole genome shotgun (WGS) entry which is preliminary data.</text>
</comment>
<dbReference type="InterPro" id="IPR012476">
    <property type="entry name" value="GLE1"/>
</dbReference>
<evidence type="ECO:0000256" key="5">
    <source>
        <dbReference type="ARBA" id="ARBA00022927"/>
    </source>
</evidence>
<dbReference type="GO" id="GO:0044614">
    <property type="term" value="C:nuclear pore cytoplasmic filaments"/>
    <property type="evidence" value="ECO:0007669"/>
    <property type="project" value="TreeGrafter"/>
</dbReference>
<keyword evidence="8" id="KW-0539">Nucleus</keyword>
<dbReference type="GO" id="GO:0000822">
    <property type="term" value="F:inositol hexakisphosphate binding"/>
    <property type="evidence" value="ECO:0007669"/>
    <property type="project" value="TreeGrafter"/>
</dbReference>
<evidence type="ECO:0000313" key="12">
    <source>
        <dbReference type="EMBL" id="KXZ49189.1"/>
    </source>
</evidence>
<comment type="similarity">
    <text evidence="2">Belongs to the GLE1 family.</text>
</comment>
<dbReference type="Proteomes" id="UP000075714">
    <property type="component" value="Unassembled WGS sequence"/>
</dbReference>
<dbReference type="OrthoDB" id="420884at2759"/>
<evidence type="ECO:0000256" key="2">
    <source>
        <dbReference type="ARBA" id="ARBA00011056"/>
    </source>
</evidence>
<name>A0A150GHC5_GONPE</name>
<feature type="region of interest" description="Disordered" evidence="11">
    <location>
        <begin position="97"/>
        <end position="193"/>
    </location>
</feature>
<comment type="subcellular location">
    <subcellularLocation>
        <location evidence="1">Nucleus</location>
        <location evidence="1">Nuclear pore complex</location>
    </subcellularLocation>
</comment>
<accession>A0A150GHC5</accession>
<evidence type="ECO:0000256" key="4">
    <source>
        <dbReference type="ARBA" id="ARBA00022816"/>
    </source>
</evidence>
<gene>
    <name evidence="12" type="ORF">GPECTOR_22g779</name>
</gene>
<dbReference type="Pfam" id="PF07817">
    <property type="entry name" value="GLE1"/>
    <property type="match status" value="1"/>
</dbReference>
<dbReference type="PANTHER" id="PTHR12960">
    <property type="entry name" value="GLE-1-RELATED"/>
    <property type="match status" value="1"/>
</dbReference>
<dbReference type="PANTHER" id="PTHR12960:SF0">
    <property type="entry name" value="MRNA EXPORT FACTOR GLE1"/>
    <property type="match status" value="1"/>
</dbReference>
<keyword evidence="6" id="KW-0811">Translocation</keyword>
<dbReference type="EMBL" id="LSYV01000023">
    <property type="protein sequence ID" value="KXZ49189.1"/>
    <property type="molecule type" value="Genomic_DNA"/>
</dbReference>
<keyword evidence="4" id="KW-0509">mRNA transport</keyword>
<feature type="region of interest" description="Disordered" evidence="11">
    <location>
        <begin position="32"/>
        <end position="65"/>
    </location>
</feature>
<dbReference type="GO" id="GO:0031369">
    <property type="term" value="F:translation initiation factor binding"/>
    <property type="evidence" value="ECO:0007669"/>
    <property type="project" value="TreeGrafter"/>
</dbReference>
<dbReference type="STRING" id="33097.A0A150GHC5"/>
<feature type="compositionally biased region" description="Basic and acidic residues" evidence="11">
    <location>
        <begin position="102"/>
        <end position="187"/>
    </location>
</feature>
<keyword evidence="7" id="KW-0906">Nuclear pore complex</keyword>
<evidence type="ECO:0000256" key="8">
    <source>
        <dbReference type="ARBA" id="ARBA00023242"/>
    </source>
</evidence>
<feature type="compositionally biased region" description="Acidic residues" evidence="11">
    <location>
        <begin position="51"/>
        <end position="61"/>
    </location>
</feature>
<keyword evidence="13" id="KW-1185">Reference proteome</keyword>
<proteinExistence type="inferred from homology"/>
<evidence type="ECO:0000256" key="1">
    <source>
        <dbReference type="ARBA" id="ARBA00004567"/>
    </source>
</evidence>
<sequence length="504" mass="56256">MTDRMAKVGLQVGKSCSQAGVVRYGLPIDELQVSERRSGATRSFSYRIPSDDEGDSDDESLQQDKQASWRVRLAEVEAQLAEKLSTVATSVLRKQMKQLMAQREEERRKEEERRRKEEEERQRREREQQEAERERRSKEEEAKRREEKKAAKAREVRQGAREEERKRQEADAEKQRQEAEAKAKKDAGAAGAKAHPCLRVAPAAAQEADRLAASLAEAQAAVEPLLADAGAKPQRRTIEKKLTVHVQQICGTQNQVNVKCQDVYAMLSGLAGPWRTFALLTLCRKVINQHELVQLNNKAAFPLALVVVKLSGPFPELMPLIVALIHKACPLAIPRSYVHDTAKISNNAYYRGMGFAELDDPSAPAGKVFESPDEYAKRLEGVMLLYGAIMQVDDPNPHGLPHAWSYLARSLNALPAERFAAKALVAVLRVAGYALHVRYRGQFVKLLGVMQREYIPALRASSGDDIGALATLLETYVTDGVYRRPPEGRNMPAFDISSLDGNRA</sequence>
<evidence type="ECO:0000256" key="10">
    <source>
        <dbReference type="ARBA" id="ARBA00029983"/>
    </source>
</evidence>
<evidence type="ECO:0000256" key="6">
    <source>
        <dbReference type="ARBA" id="ARBA00023010"/>
    </source>
</evidence>
<evidence type="ECO:0000313" key="13">
    <source>
        <dbReference type="Proteomes" id="UP000075714"/>
    </source>
</evidence>
<evidence type="ECO:0000256" key="3">
    <source>
        <dbReference type="ARBA" id="ARBA00022448"/>
    </source>
</evidence>
<reference evidence="13" key="1">
    <citation type="journal article" date="2016" name="Nat. Commun.">
        <title>The Gonium pectorale genome demonstrates co-option of cell cycle regulation during the evolution of multicellularity.</title>
        <authorList>
            <person name="Hanschen E.R."/>
            <person name="Marriage T.N."/>
            <person name="Ferris P.J."/>
            <person name="Hamaji T."/>
            <person name="Toyoda A."/>
            <person name="Fujiyama A."/>
            <person name="Neme R."/>
            <person name="Noguchi H."/>
            <person name="Minakuchi Y."/>
            <person name="Suzuki M."/>
            <person name="Kawai-Toyooka H."/>
            <person name="Smith D.R."/>
            <person name="Sparks H."/>
            <person name="Anderson J."/>
            <person name="Bakaric R."/>
            <person name="Luria V."/>
            <person name="Karger A."/>
            <person name="Kirschner M.W."/>
            <person name="Durand P.M."/>
            <person name="Michod R.E."/>
            <person name="Nozaki H."/>
            <person name="Olson B.J."/>
        </authorList>
    </citation>
    <scope>NUCLEOTIDE SEQUENCE [LARGE SCALE GENOMIC DNA]</scope>
    <source>
        <strain evidence="13">NIES-2863</strain>
    </source>
</reference>
<protein>
    <recommendedName>
        <fullName evidence="9">mRNA export factor GLE1</fullName>
    </recommendedName>
    <alternativeName>
        <fullName evidence="10">Nucleoporin GLE1</fullName>
    </alternativeName>
</protein>
<dbReference type="GO" id="GO:0005543">
    <property type="term" value="F:phospholipid binding"/>
    <property type="evidence" value="ECO:0007669"/>
    <property type="project" value="TreeGrafter"/>
</dbReference>